<dbReference type="InterPro" id="IPR040607">
    <property type="entry name" value="ALP_N"/>
</dbReference>
<reference evidence="3 4" key="1">
    <citation type="submission" date="2014-03" db="EMBL/GenBank/DDBJ databases">
        <authorList>
            <person name="Urmite Genomes U."/>
        </authorList>
    </citation>
    <scope>NUCLEOTIDE SEQUENCE [LARGE SCALE GENOMIC DNA]</scope>
    <source>
        <strain evidence="3 4">Vm-5</strain>
    </source>
</reference>
<gene>
    <name evidence="3" type="ORF">BN990_04215</name>
</gene>
<dbReference type="Gene3D" id="3.30.420.40">
    <property type="match status" value="2"/>
</dbReference>
<feature type="domain" description="Actin homologue MreB-like C-terminal" evidence="2">
    <location>
        <begin position="201"/>
        <end position="324"/>
    </location>
</feature>
<dbReference type="EMBL" id="CCDP010000003">
    <property type="protein sequence ID" value="CDQ41838.1"/>
    <property type="molecule type" value="Genomic_DNA"/>
</dbReference>
<keyword evidence="4" id="KW-1185">Reference proteome</keyword>
<feature type="domain" description="Actin-like protein N-terminal" evidence="1">
    <location>
        <begin position="12"/>
        <end position="174"/>
    </location>
</feature>
<organism evidence="3 4">
    <name type="scientific">Virgibacillus massiliensis</name>
    <dbReference type="NCBI Taxonomy" id="1462526"/>
    <lineage>
        <taxon>Bacteria</taxon>
        <taxon>Bacillati</taxon>
        <taxon>Bacillota</taxon>
        <taxon>Bacilli</taxon>
        <taxon>Bacillales</taxon>
        <taxon>Bacillaceae</taxon>
        <taxon>Virgibacillus</taxon>
    </lineage>
</organism>
<evidence type="ECO:0000259" key="1">
    <source>
        <dbReference type="Pfam" id="PF17989"/>
    </source>
</evidence>
<dbReference type="OrthoDB" id="5412507at2"/>
<dbReference type="Pfam" id="PF17989">
    <property type="entry name" value="ALP_N"/>
    <property type="match status" value="1"/>
</dbReference>
<evidence type="ECO:0000259" key="2">
    <source>
        <dbReference type="Pfam" id="PF21522"/>
    </source>
</evidence>
<dbReference type="AlphaFoldDB" id="A0A024QGZ5"/>
<dbReference type="Proteomes" id="UP000028875">
    <property type="component" value="Unassembled WGS sequence"/>
</dbReference>
<dbReference type="InterPro" id="IPR043129">
    <property type="entry name" value="ATPase_NBD"/>
</dbReference>
<dbReference type="eggNOG" id="COG0443">
    <property type="taxonomic scope" value="Bacteria"/>
</dbReference>
<dbReference type="SUPFAM" id="SSF53067">
    <property type="entry name" value="Actin-like ATPase domain"/>
    <property type="match status" value="2"/>
</dbReference>
<protein>
    <submittedName>
        <fullName evidence="3">Plasmid segregation protein ParM</fullName>
    </submittedName>
</protein>
<dbReference type="STRING" id="1462526.BN990_04215"/>
<reference evidence="4" key="2">
    <citation type="submission" date="2014-05" db="EMBL/GenBank/DDBJ databases">
        <title>Draft genome sequence of Virgibacillus massiliensis Vm-5.</title>
        <authorList>
            <person name="Khelaifia S."/>
            <person name="Croce O."/>
            <person name="Lagier J.C."/>
            <person name="Raoult D."/>
        </authorList>
    </citation>
    <scope>NUCLEOTIDE SEQUENCE [LARGE SCALE GENOMIC DNA]</scope>
    <source>
        <strain evidence="4">Vm-5</strain>
    </source>
</reference>
<sequence>MTKEKKVPYLVGVDVGFGGLKYMSNAKPEPHVIPSGVVSGTPASRPLLSSSEINIQELVVKTEEGTYFVGDNALGMPVEENVNVRTEKRNRANDEKSRVLFHTGIGLSLPDKSGTYEVTIVTGLPNTDYDMKIKEDLESFLSKDFTVEFYLDSKNSIKKDVKVKSVVVLRQPEGTVTYNQFRFDEESFLAPSEHRAEYLGVIDFGHVSTDYALFRNGVVLEDDTKNKSTIGVTEVYKRLRRSIELKFADMGYMFHPSDQDLDYAIQTGNIKYRNTDFDVSDEIQAVIADRAKPIADSITTAWGNESNRLQLIIATGGGAHVYAKEVGKNFEKENIQGFIIMENSQFTNLLGFYMYGVLELSDELGQEKVLEEYVSPVKEMQPHVARQ</sequence>
<evidence type="ECO:0000313" key="4">
    <source>
        <dbReference type="Proteomes" id="UP000028875"/>
    </source>
</evidence>
<dbReference type="RefSeq" id="WP_038246728.1">
    <property type="nucleotide sequence ID" value="NZ_BNER01000008.1"/>
</dbReference>
<proteinExistence type="predicted"/>
<dbReference type="Pfam" id="PF21522">
    <property type="entry name" value="MreB-like_C"/>
    <property type="match status" value="1"/>
</dbReference>
<comment type="caution">
    <text evidence="3">The sequence shown here is derived from an EMBL/GenBank/DDBJ whole genome shotgun (WGS) entry which is preliminary data.</text>
</comment>
<name>A0A024QGZ5_9BACI</name>
<accession>A0A024QGZ5</accession>
<evidence type="ECO:0000313" key="3">
    <source>
        <dbReference type="EMBL" id="CDQ41838.1"/>
    </source>
</evidence>
<dbReference type="InterPro" id="IPR049067">
    <property type="entry name" value="MreB-like_C"/>
</dbReference>